<dbReference type="Proteomes" id="UP000649617">
    <property type="component" value="Unassembled WGS sequence"/>
</dbReference>
<comment type="caution">
    <text evidence="2">The sequence shown here is derived from an EMBL/GenBank/DDBJ whole genome shotgun (WGS) entry which is preliminary data.</text>
</comment>
<proteinExistence type="predicted"/>
<organism evidence="2 3">
    <name type="scientific">Symbiodinium pilosum</name>
    <name type="common">Dinoflagellate</name>
    <dbReference type="NCBI Taxonomy" id="2952"/>
    <lineage>
        <taxon>Eukaryota</taxon>
        <taxon>Sar</taxon>
        <taxon>Alveolata</taxon>
        <taxon>Dinophyceae</taxon>
        <taxon>Suessiales</taxon>
        <taxon>Symbiodiniaceae</taxon>
        <taxon>Symbiodinium</taxon>
    </lineage>
</organism>
<dbReference type="EMBL" id="CAJNIZ010000758">
    <property type="protein sequence ID" value="CAE7174236.1"/>
    <property type="molecule type" value="Genomic_DNA"/>
</dbReference>
<name>A0A812IUT8_SYMPI</name>
<dbReference type="GO" id="GO:0051999">
    <property type="term" value="P:mannosyl-inositol phosphorylceramide biosynthetic process"/>
    <property type="evidence" value="ECO:0007669"/>
    <property type="project" value="TreeGrafter"/>
</dbReference>
<dbReference type="SUPFAM" id="SSF53448">
    <property type="entry name" value="Nucleotide-diphospho-sugar transferases"/>
    <property type="match status" value="1"/>
</dbReference>
<dbReference type="InterPro" id="IPR007577">
    <property type="entry name" value="GlycoTrfase_DXD_sugar-bd_CS"/>
</dbReference>
<keyword evidence="3" id="KW-1185">Reference proteome</keyword>
<dbReference type="PANTHER" id="PTHR32385:SF15">
    <property type="entry name" value="INOSITOL PHOSPHOCERAMIDE MANNOSYLTRANSFERASE 1"/>
    <property type="match status" value="1"/>
</dbReference>
<gene>
    <name evidence="2" type="ORF">SPIL2461_LOCUS834</name>
</gene>
<evidence type="ECO:0000313" key="2">
    <source>
        <dbReference type="EMBL" id="CAE7174236.1"/>
    </source>
</evidence>
<dbReference type="PANTHER" id="PTHR32385">
    <property type="entry name" value="MANNOSYL PHOSPHORYLINOSITOL CERAMIDE SYNTHASE"/>
    <property type="match status" value="1"/>
</dbReference>
<dbReference type="InterPro" id="IPR051706">
    <property type="entry name" value="Glycosyltransferase_domain"/>
</dbReference>
<dbReference type="AlphaFoldDB" id="A0A812IUT8"/>
<evidence type="ECO:0000256" key="1">
    <source>
        <dbReference type="ARBA" id="ARBA00022679"/>
    </source>
</evidence>
<dbReference type="Pfam" id="PF04488">
    <property type="entry name" value="Gly_transf_sug"/>
    <property type="match status" value="1"/>
</dbReference>
<dbReference type="InterPro" id="IPR029044">
    <property type="entry name" value="Nucleotide-diphossugar_trans"/>
</dbReference>
<accession>A0A812IUT8</accession>
<protein>
    <submittedName>
        <fullName evidence="2">Uncharacterized protein</fullName>
    </submittedName>
</protein>
<reference evidence="2" key="1">
    <citation type="submission" date="2021-02" db="EMBL/GenBank/DDBJ databases">
        <authorList>
            <person name="Dougan E. K."/>
            <person name="Rhodes N."/>
            <person name="Thang M."/>
            <person name="Chan C."/>
        </authorList>
    </citation>
    <scope>NUCLEOTIDE SEQUENCE</scope>
</reference>
<dbReference type="OrthoDB" id="433174at2759"/>
<keyword evidence="1" id="KW-0808">Transferase</keyword>
<dbReference type="GO" id="GO:0016020">
    <property type="term" value="C:membrane"/>
    <property type="evidence" value="ECO:0007669"/>
    <property type="project" value="GOC"/>
</dbReference>
<dbReference type="Gene3D" id="3.90.550.20">
    <property type="match status" value="1"/>
</dbReference>
<feature type="non-terminal residue" evidence="2">
    <location>
        <position position="1"/>
    </location>
</feature>
<sequence length="293" mass="32695">MAMAMGMHQCKVISDNLHKVACPIAMDSFAFLSSVGWSLSNAKWLALNPWFTVRWLGDDACERYLVDHYNHTELPYRFANEKRGSYRSDVCRAAVLAREGGFYTDLDVEMKWPFEDLAGEATTFLASFSEDGSVLNAMMGAVANSSFMQEMLTQLTAWYRGEPVAERFGTTSEWMGPVTALAALKAVSMKECPGQELQYVEGAEFKCGPHVIRMFQERGLPCWLPDDPDCPPLRYNNYFDGVRYGIYIPSGPLVAWPRFANCTDWGCDAGGWVQKPDPGAPDSSLEPEPSLMA</sequence>
<evidence type="ECO:0000313" key="3">
    <source>
        <dbReference type="Proteomes" id="UP000649617"/>
    </source>
</evidence>
<dbReference type="GO" id="GO:0000030">
    <property type="term" value="F:mannosyltransferase activity"/>
    <property type="evidence" value="ECO:0007669"/>
    <property type="project" value="TreeGrafter"/>
</dbReference>